<sequence>MANDLGLAFYITIGSIAFIISKIILTVLLYKRWKRKNMIYEDGFSRGKMVMFRSPLLQSLTSDVFLKKTLKLSNKDIIGAGGYGTVYRLTINETMAFAVKKLNRGPPDRDTGFERELEAMGDIKHGNIVNLLGYCTTPYYNLLIYELMPNGSLDAFLHGKARESKILDWPTRYKIAVGAARGVAYLHHDCIPHIIHRDIKSSNILLDQNMEPRVSDFGLATLMEPDKTHVSTLVAGTFGYLAPGIMNKIAVKGVVEERREEYVVDNSLGSCPVDEVNKTFNIALMCLETDPSKRPTMAEVVKMLEQIKSEKL</sequence>
<protein>
    <recommendedName>
        <fullName evidence="9">Protein kinase domain-containing protein</fullName>
    </recommendedName>
</protein>
<dbReference type="InterPro" id="IPR008271">
    <property type="entry name" value="Ser/Thr_kinase_AS"/>
</dbReference>
<dbReference type="PANTHER" id="PTHR47989">
    <property type="entry name" value="OS01G0750732 PROTEIN"/>
    <property type="match status" value="1"/>
</dbReference>
<evidence type="ECO:0000313" key="10">
    <source>
        <dbReference type="EMBL" id="MBA0873747.1"/>
    </source>
</evidence>
<evidence type="ECO:0000256" key="1">
    <source>
        <dbReference type="ARBA" id="ARBA00022527"/>
    </source>
</evidence>
<keyword evidence="1 7" id="KW-0723">Serine/threonine-protein kinase</keyword>
<comment type="similarity">
    <text evidence="7">Belongs to the protein kinase superfamily.</text>
</comment>
<dbReference type="EMBL" id="JABFAF010000013">
    <property type="protein sequence ID" value="MBA0873747.1"/>
    <property type="molecule type" value="Genomic_DNA"/>
</dbReference>
<keyword evidence="4" id="KW-0418">Kinase</keyword>
<evidence type="ECO:0000256" key="8">
    <source>
        <dbReference type="SAM" id="Phobius"/>
    </source>
</evidence>
<dbReference type="InterPro" id="IPR017441">
    <property type="entry name" value="Protein_kinase_ATP_BS"/>
</dbReference>
<feature type="transmembrane region" description="Helical" evidence="8">
    <location>
        <begin position="6"/>
        <end position="30"/>
    </location>
</feature>
<dbReference type="AlphaFoldDB" id="A0A7J9MSA4"/>
<evidence type="ECO:0000256" key="3">
    <source>
        <dbReference type="ARBA" id="ARBA00022741"/>
    </source>
</evidence>
<dbReference type="GO" id="GO:0004674">
    <property type="term" value="F:protein serine/threonine kinase activity"/>
    <property type="evidence" value="ECO:0007669"/>
    <property type="project" value="UniProtKB-KW"/>
</dbReference>
<keyword evidence="8" id="KW-0812">Transmembrane</keyword>
<keyword evidence="5 6" id="KW-0067">ATP-binding</keyword>
<evidence type="ECO:0000256" key="4">
    <source>
        <dbReference type="ARBA" id="ARBA00022777"/>
    </source>
</evidence>
<dbReference type="GO" id="GO:0005524">
    <property type="term" value="F:ATP binding"/>
    <property type="evidence" value="ECO:0007669"/>
    <property type="project" value="UniProtKB-UniRule"/>
</dbReference>
<dbReference type="OrthoDB" id="4062651at2759"/>
<gene>
    <name evidence="10" type="ORF">Goshw_006540</name>
</gene>
<proteinExistence type="inferred from homology"/>
<dbReference type="PROSITE" id="PS00108">
    <property type="entry name" value="PROTEIN_KINASE_ST"/>
    <property type="match status" value="1"/>
</dbReference>
<dbReference type="FunFam" id="1.10.510.10:FF:001424">
    <property type="entry name" value="Protein kinase superfamily protein"/>
    <property type="match status" value="1"/>
</dbReference>
<dbReference type="SMART" id="SM00220">
    <property type="entry name" value="S_TKc"/>
    <property type="match status" value="1"/>
</dbReference>
<dbReference type="PROSITE" id="PS50011">
    <property type="entry name" value="PROTEIN_KINASE_DOM"/>
    <property type="match status" value="1"/>
</dbReference>
<evidence type="ECO:0000259" key="9">
    <source>
        <dbReference type="PROSITE" id="PS50011"/>
    </source>
</evidence>
<dbReference type="InterPro" id="IPR011009">
    <property type="entry name" value="Kinase-like_dom_sf"/>
</dbReference>
<dbReference type="FunFam" id="3.30.200.20:FF:000434">
    <property type="entry name" value="Receptor-like serine/threonine-protein kinase"/>
    <property type="match status" value="1"/>
</dbReference>
<dbReference type="Gene3D" id="3.30.200.20">
    <property type="entry name" value="Phosphorylase Kinase, domain 1"/>
    <property type="match status" value="1"/>
</dbReference>
<feature type="binding site" evidence="6">
    <location>
        <position position="101"/>
    </location>
    <ligand>
        <name>ATP</name>
        <dbReference type="ChEBI" id="CHEBI:30616"/>
    </ligand>
</feature>
<dbReference type="Pfam" id="PF00069">
    <property type="entry name" value="Pkinase"/>
    <property type="match status" value="1"/>
</dbReference>
<keyword evidence="2" id="KW-0808">Transferase</keyword>
<dbReference type="PROSITE" id="PS00107">
    <property type="entry name" value="PROTEIN_KINASE_ATP"/>
    <property type="match status" value="1"/>
</dbReference>
<evidence type="ECO:0000256" key="5">
    <source>
        <dbReference type="ARBA" id="ARBA00022840"/>
    </source>
</evidence>
<evidence type="ECO:0000256" key="2">
    <source>
        <dbReference type="ARBA" id="ARBA00022679"/>
    </source>
</evidence>
<dbReference type="InterPro" id="IPR000719">
    <property type="entry name" value="Prot_kinase_dom"/>
</dbReference>
<dbReference type="Gene3D" id="1.10.510.10">
    <property type="entry name" value="Transferase(Phosphotransferase) domain 1"/>
    <property type="match status" value="2"/>
</dbReference>
<name>A0A7J9MSA4_GOSSC</name>
<dbReference type="SUPFAM" id="SSF56112">
    <property type="entry name" value="Protein kinase-like (PK-like)"/>
    <property type="match status" value="1"/>
</dbReference>
<keyword evidence="8" id="KW-0472">Membrane</keyword>
<organism evidence="10 11">
    <name type="scientific">Gossypium schwendimanii</name>
    <name type="common">Cotton</name>
    <dbReference type="NCBI Taxonomy" id="34291"/>
    <lineage>
        <taxon>Eukaryota</taxon>
        <taxon>Viridiplantae</taxon>
        <taxon>Streptophyta</taxon>
        <taxon>Embryophyta</taxon>
        <taxon>Tracheophyta</taxon>
        <taxon>Spermatophyta</taxon>
        <taxon>Magnoliopsida</taxon>
        <taxon>eudicotyledons</taxon>
        <taxon>Gunneridae</taxon>
        <taxon>Pentapetalae</taxon>
        <taxon>rosids</taxon>
        <taxon>malvids</taxon>
        <taxon>Malvales</taxon>
        <taxon>Malvaceae</taxon>
        <taxon>Malvoideae</taxon>
        <taxon>Gossypium</taxon>
    </lineage>
</organism>
<evidence type="ECO:0000313" key="11">
    <source>
        <dbReference type="Proteomes" id="UP000593576"/>
    </source>
</evidence>
<feature type="domain" description="Protein kinase" evidence="9">
    <location>
        <begin position="72"/>
        <end position="312"/>
    </location>
</feature>
<dbReference type="Proteomes" id="UP000593576">
    <property type="component" value="Unassembled WGS sequence"/>
</dbReference>
<reference evidence="10 11" key="1">
    <citation type="journal article" date="2019" name="Genome Biol. Evol.">
        <title>Insights into the evolution of the New World diploid cottons (Gossypium, subgenus Houzingenia) based on genome sequencing.</title>
        <authorList>
            <person name="Grover C.E."/>
            <person name="Arick M.A. 2nd"/>
            <person name="Thrash A."/>
            <person name="Conover J.L."/>
            <person name="Sanders W.S."/>
            <person name="Peterson D.G."/>
            <person name="Frelichowski J.E."/>
            <person name="Scheffler J.A."/>
            <person name="Scheffler B.E."/>
            <person name="Wendel J.F."/>
        </authorList>
    </citation>
    <scope>NUCLEOTIDE SEQUENCE [LARGE SCALE GENOMIC DNA]</scope>
    <source>
        <strain evidence="10">1</strain>
        <tissue evidence="10">Leaf</tissue>
    </source>
</reference>
<evidence type="ECO:0000256" key="6">
    <source>
        <dbReference type="PROSITE-ProRule" id="PRU10141"/>
    </source>
</evidence>
<accession>A0A7J9MSA4</accession>
<keyword evidence="11" id="KW-1185">Reference proteome</keyword>
<keyword evidence="8" id="KW-1133">Transmembrane helix</keyword>
<keyword evidence="3 6" id="KW-0547">Nucleotide-binding</keyword>
<comment type="caution">
    <text evidence="10">The sequence shown here is derived from an EMBL/GenBank/DDBJ whole genome shotgun (WGS) entry which is preliminary data.</text>
</comment>
<dbReference type="PANTHER" id="PTHR47989:SF65">
    <property type="entry name" value="PROTEIN KINASE DOMAIN-CONTAINING PROTEIN"/>
    <property type="match status" value="1"/>
</dbReference>
<evidence type="ECO:0000256" key="7">
    <source>
        <dbReference type="RuleBase" id="RU000304"/>
    </source>
</evidence>